<comment type="caution">
    <text evidence="8">The sequence shown here is derived from an EMBL/GenBank/DDBJ whole genome shotgun (WGS) entry which is preliminary data.</text>
</comment>
<keyword evidence="6" id="KW-0732">Signal</keyword>
<reference evidence="8 9" key="1">
    <citation type="submission" date="2024-10" db="EMBL/GenBank/DDBJ databases">
        <title>The Natural Products Discovery Center: Release of the First 8490 Sequenced Strains for Exploring Actinobacteria Biosynthetic Diversity.</title>
        <authorList>
            <person name="Kalkreuter E."/>
            <person name="Kautsar S.A."/>
            <person name="Yang D."/>
            <person name="Bader C.D."/>
            <person name="Teijaro C.N."/>
            <person name="Fluegel L."/>
            <person name="Davis C.M."/>
            <person name="Simpson J.R."/>
            <person name="Lauterbach L."/>
            <person name="Steele A.D."/>
            <person name="Gui C."/>
            <person name="Meng S."/>
            <person name="Li G."/>
            <person name="Viehrig K."/>
            <person name="Ye F."/>
            <person name="Su P."/>
            <person name="Kiefer A.F."/>
            <person name="Nichols A."/>
            <person name="Cepeda A.J."/>
            <person name="Yan W."/>
            <person name="Fan B."/>
            <person name="Jiang Y."/>
            <person name="Adhikari A."/>
            <person name="Zheng C.-J."/>
            <person name="Schuster L."/>
            <person name="Cowan T.M."/>
            <person name="Smanski M.J."/>
            <person name="Chevrette M.G."/>
            <person name="De Carvalho L.P.S."/>
            <person name="Shen B."/>
        </authorList>
    </citation>
    <scope>NUCLEOTIDE SEQUENCE [LARGE SCALE GENOMIC DNA]</scope>
    <source>
        <strain evidence="8 9">NPDC053399</strain>
    </source>
</reference>
<evidence type="ECO:0000256" key="2">
    <source>
        <dbReference type="ARBA" id="ARBA00022670"/>
    </source>
</evidence>
<feature type="region of interest" description="Disordered" evidence="5">
    <location>
        <begin position="470"/>
        <end position="506"/>
    </location>
</feature>
<feature type="compositionally biased region" description="Polar residues" evidence="5">
    <location>
        <begin position="485"/>
        <end position="506"/>
    </location>
</feature>
<dbReference type="RefSeq" id="WP_399649556.1">
    <property type="nucleotide sequence ID" value="NZ_JBITYG010000004.1"/>
</dbReference>
<evidence type="ECO:0000256" key="5">
    <source>
        <dbReference type="SAM" id="MobiDB-lite"/>
    </source>
</evidence>
<dbReference type="Gene3D" id="3.40.50.1820">
    <property type="entry name" value="alpha/beta hydrolase"/>
    <property type="match status" value="1"/>
</dbReference>
<dbReference type="Proteomes" id="UP001614394">
    <property type="component" value="Unassembled WGS sequence"/>
</dbReference>
<evidence type="ECO:0000313" key="8">
    <source>
        <dbReference type="EMBL" id="MFI9102212.1"/>
    </source>
</evidence>
<keyword evidence="2" id="KW-0645">Protease</keyword>
<dbReference type="InterPro" id="IPR000064">
    <property type="entry name" value="NLP_P60_dom"/>
</dbReference>
<evidence type="ECO:0000259" key="7">
    <source>
        <dbReference type="PROSITE" id="PS51935"/>
    </source>
</evidence>
<comment type="similarity">
    <text evidence="1">Belongs to the peptidase C40 family.</text>
</comment>
<accession>A0ABW8C8T8</accession>
<protein>
    <submittedName>
        <fullName evidence="8">NlpC/P60 family protein</fullName>
    </submittedName>
</protein>
<dbReference type="PANTHER" id="PTHR47053">
    <property type="entry name" value="MUREIN DD-ENDOPEPTIDASE MEPH-RELATED"/>
    <property type="match status" value="1"/>
</dbReference>
<dbReference type="InterPro" id="IPR051202">
    <property type="entry name" value="Peptidase_C40"/>
</dbReference>
<dbReference type="InterPro" id="IPR000675">
    <property type="entry name" value="Cutinase/axe"/>
</dbReference>
<evidence type="ECO:0000256" key="6">
    <source>
        <dbReference type="SAM" id="SignalP"/>
    </source>
</evidence>
<feature type="chain" id="PRO_5047031829" evidence="6">
    <location>
        <begin position="29"/>
        <end position="833"/>
    </location>
</feature>
<dbReference type="Pfam" id="PF01083">
    <property type="entry name" value="Cutinase"/>
    <property type="match status" value="1"/>
</dbReference>
<evidence type="ECO:0000256" key="3">
    <source>
        <dbReference type="ARBA" id="ARBA00022801"/>
    </source>
</evidence>
<evidence type="ECO:0000313" key="9">
    <source>
        <dbReference type="Proteomes" id="UP001614394"/>
    </source>
</evidence>
<dbReference type="InterPro" id="IPR038765">
    <property type="entry name" value="Papain-like_cys_pep_sf"/>
</dbReference>
<dbReference type="PROSITE" id="PS51935">
    <property type="entry name" value="NLPC_P60"/>
    <property type="match status" value="1"/>
</dbReference>
<dbReference type="InterPro" id="IPR029058">
    <property type="entry name" value="AB_hydrolase_fold"/>
</dbReference>
<dbReference type="Gene3D" id="3.90.1720.10">
    <property type="entry name" value="endopeptidase domain like (from Nostoc punctiforme)"/>
    <property type="match status" value="1"/>
</dbReference>
<proteinExistence type="inferred from homology"/>
<feature type="compositionally biased region" description="Gly residues" evidence="5">
    <location>
        <begin position="474"/>
        <end position="484"/>
    </location>
</feature>
<organism evidence="8 9">
    <name type="scientific">Streptomyces fildesensis</name>
    <dbReference type="NCBI Taxonomy" id="375757"/>
    <lineage>
        <taxon>Bacteria</taxon>
        <taxon>Bacillati</taxon>
        <taxon>Actinomycetota</taxon>
        <taxon>Actinomycetes</taxon>
        <taxon>Kitasatosporales</taxon>
        <taxon>Streptomycetaceae</taxon>
        <taxon>Streptomyces</taxon>
    </lineage>
</organism>
<keyword evidence="9" id="KW-1185">Reference proteome</keyword>
<dbReference type="EMBL" id="JBITYG010000004">
    <property type="protein sequence ID" value="MFI9102212.1"/>
    <property type="molecule type" value="Genomic_DNA"/>
</dbReference>
<keyword evidence="3" id="KW-0378">Hydrolase</keyword>
<dbReference type="SMART" id="SM01110">
    <property type="entry name" value="Cutinase"/>
    <property type="match status" value="1"/>
</dbReference>
<sequence>MTTRPRLPRWLLLLSVLLAMVATTTLGAAPDARADYPNPDPGDPVCGPSWVVISAYGTEEDTTHQGAGMEWGSSGVNSWFIAGIVQSLRDKGVQDQAIKVRNLKYPASLISRPWPGGLPDYWTGLGIGRDRLASEVNFYAGCSNHPHLILLGYSMGAHVVKSALQLPVVQSHADTIGAVLTVADPSRNNGQIGMAQAGAMLTINPDFSTGTAAVADGGLLGRLNVPGAFAGFIGDGRYFDVCRTDDHVCNRPGPPSTDDLAQQFAYSLPAHTQYGAGDHGATANRMAAKAVSTAVGFAASGGSDPNPNTPCAPHTDTDPMGAAAIAAACSVIAQDTWYTWGGGHSVSPPQATFGSVDQSDPVRSANDPYRKGFDCSGYVRFAYFKAAGYDIIGDRTADSAYRAPWSVRFGPPMGESVLRAGDIVYFGTSANIHHTAIYLGTGLIAEAPQSNEKIRVSPMSNHHDYMGAVRPSGSGSGGGGGVGGPNSTWGTDVRTHSTPSTSGPVYTTLSGPTAIRIDCQKHAQSVTAEGYTNDVWSHLPDIGGSWISNIYVRGPAWLPDIPACDGSSPGGGAHSTWGTNVNIRAIPSAAGRLVTTLAGPTDIGISCQKHAESVTASGITNDAWSFLPNYNGWVSNIFVKGAAWLVDVPTCGGGSGGAVGGDHMTWGTNVYLHTAPTATSARADLLPGPTAVTIDCQVHGQSVTAEGITNDGWSHLADRQAWISNIYVKGAAWLDGVPACDGDPGSPGGETHGNTRTTWGTNVRVHQDATSGSGVVTTLAGPTQVTVVCQKHSESVTADGYTNDGWSRLADQQGWISNIYIKGPAWDDSLPTC</sequence>
<dbReference type="SUPFAM" id="SSF53474">
    <property type="entry name" value="alpha/beta-Hydrolases"/>
    <property type="match status" value="1"/>
</dbReference>
<keyword evidence="4" id="KW-0788">Thiol protease</keyword>
<name>A0ABW8C8T8_9ACTN</name>
<dbReference type="PANTHER" id="PTHR47053:SF1">
    <property type="entry name" value="MUREIN DD-ENDOPEPTIDASE MEPH-RELATED"/>
    <property type="match status" value="1"/>
</dbReference>
<feature type="domain" description="NlpC/P60" evidence="7">
    <location>
        <begin position="318"/>
        <end position="477"/>
    </location>
</feature>
<dbReference type="SUPFAM" id="SSF54001">
    <property type="entry name" value="Cysteine proteinases"/>
    <property type="match status" value="1"/>
</dbReference>
<evidence type="ECO:0000256" key="1">
    <source>
        <dbReference type="ARBA" id="ARBA00007074"/>
    </source>
</evidence>
<feature type="signal peptide" evidence="6">
    <location>
        <begin position="1"/>
        <end position="28"/>
    </location>
</feature>
<evidence type="ECO:0000256" key="4">
    <source>
        <dbReference type="ARBA" id="ARBA00022807"/>
    </source>
</evidence>
<gene>
    <name evidence="8" type="ORF">ACIGXA_16965</name>
</gene>
<dbReference type="Pfam" id="PF00877">
    <property type="entry name" value="NLPC_P60"/>
    <property type="match status" value="1"/>
</dbReference>